<sequence length="154" mass="17409">MPRCRVVTEPGDAWNEDRRSYSSYNIGYWAQDVRLSAERPEFHPLEVKVGMGINLRPPGSKMSLPQISFVNRNQVLIWVSDPMSKAQIRGVIVLTSSHLDNIRTEEELSIYEQEEIKLGTGNSNKSTSKLSQIRTSININMTNQSSAKTGGERR</sequence>
<organism evidence="1 2">
    <name type="scientific">Mycena metata</name>
    <dbReference type="NCBI Taxonomy" id="1033252"/>
    <lineage>
        <taxon>Eukaryota</taxon>
        <taxon>Fungi</taxon>
        <taxon>Dikarya</taxon>
        <taxon>Basidiomycota</taxon>
        <taxon>Agaricomycotina</taxon>
        <taxon>Agaricomycetes</taxon>
        <taxon>Agaricomycetidae</taxon>
        <taxon>Agaricales</taxon>
        <taxon>Marasmiineae</taxon>
        <taxon>Mycenaceae</taxon>
        <taxon>Mycena</taxon>
    </lineage>
</organism>
<name>A0AAD7I3D1_9AGAR</name>
<evidence type="ECO:0000313" key="1">
    <source>
        <dbReference type="EMBL" id="KAJ7734122.1"/>
    </source>
</evidence>
<dbReference type="EMBL" id="JARKIB010000134">
    <property type="protein sequence ID" value="KAJ7734122.1"/>
    <property type="molecule type" value="Genomic_DNA"/>
</dbReference>
<reference evidence="1" key="1">
    <citation type="submission" date="2023-03" db="EMBL/GenBank/DDBJ databases">
        <title>Massive genome expansion in bonnet fungi (Mycena s.s.) driven by repeated elements and novel gene families across ecological guilds.</title>
        <authorList>
            <consortium name="Lawrence Berkeley National Laboratory"/>
            <person name="Harder C.B."/>
            <person name="Miyauchi S."/>
            <person name="Viragh M."/>
            <person name="Kuo A."/>
            <person name="Thoen E."/>
            <person name="Andreopoulos B."/>
            <person name="Lu D."/>
            <person name="Skrede I."/>
            <person name="Drula E."/>
            <person name="Henrissat B."/>
            <person name="Morin E."/>
            <person name="Kohler A."/>
            <person name="Barry K."/>
            <person name="LaButti K."/>
            <person name="Morin E."/>
            <person name="Salamov A."/>
            <person name="Lipzen A."/>
            <person name="Mereny Z."/>
            <person name="Hegedus B."/>
            <person name="Baldrian P."/>
            <person name="Stursova M."/>
            <person name="Weitz H."/>
            <person name="Taylor A."/>
            <person name="Grigoriev I.V."/>
            <person name="Nagy L.G."/>
            <person name="Martin F."/>
            <person name="Kauserud H."/>
        </authorList>
    </citation>
    <scope>NUCLEOTIDE SEQUENCE</scope>
    <source>
        <strain evidence="1">CBHHK182m</strain>
    </source>
</reference>
<keyword evidence="2" id="KW-1185">Reference proteome</keyword>
<gene>
    <name evidence="1" type="ORF">B0H16DRAFT_156402</name>
</gene>
<accession>A0AAD7I3D1</accession>
<dbReference type="AlphaFoldDB" id="A0AAD7I3D1"/>
<protein>
    <submittedName>
        <fullName evidence="1">Uncharacterized protein</fullName>
    </submittedName>
</protein>
<comment type="caution">
    <text evidence="1">The sequence shown here is derived from an EMBL/GenBank/DDBJ whole genome shotgun (WGS) entry which is preliminary data.</text>
</comment>
<evidence type="ECO:0000313" key="2">
    <source>
        <dbReference type="Proteomes" id="UP001215598"/>
    </source>
</evidence>
<dbReference type="Proteomes" id="UP001215598">
    <property type="component" value="Unassembled WGS sequence"/>
</dbReference>
<proteinExistence type="predicted"/>